<evidence type="ECO:0000313" key="2">
    <source>
        <dbReference type="EMBL" id="API87312.1"/>
    </source>
</evidence>
<dbReference type="GO" id="GO:0004314">
    <property type="term" value="F:[acyl-carrier-protein] S-malonyltransferase activity"/>
    <property type="evidence" value="ECO:0007669"/>
    <property type="project" value="TreeGrafter"/>
</dbReference>
<dbReference type="KEGG" id="frx:F7310_08015"/>
<dbReference type="AlphaFoldDB" id="A0A1L4BTY6"/>
<sequence length="306" mass="34004">MAIMYAFSGQGLQNADMFKLLSGDERGVTFLEEASKLVDINLLNKNEFSKYLFDQKFAQLFITILSKGVFDLLSMKSDSGLCGYSLGEAIAFICSANLSLDKALELVTMRARFMLEAIDNDESKFSMVSVKDGLDISQIKEVANKYKCELAICLSDTHAVIAGSNKELEVFANAVKELGAKFVKKVSVNVPSHTYFLKDATSKFASYLKQYDNCYLRYPIIDSLSLSKNYTSASATSFLAKELSTTLQFGKLSQCVFEYGYSNVVEIGPGFALKNIFNSHNTYTNCLSCNDFSSIEGMKKYLENVQ</sequence>
<dbReference type="Gene3D" id="3.30.70.250">
    <property type="entry name" value="Malonyl-CoA ACP transacylase, ACP-binding"/>
    <property type="match status" value="1"/>
</dbReference>
<dbReference type="InterPro" id="IPR016035">
    <property type="entry name" value="Acyl_Trfase/lysoPLipase"/>
</dbReference>
<dbReference type="InterPro" id="IPR001227">
    <property type="entry name" value="Ac_transferase_dom_sf"/>
</dbReference>
<dbReference type="InterPro" id="IPR014043">
    <property type="entry name" value="Acyl_transferase_dom"/>
</dbReference>
<proteinExistence type="predicted"/>
<dbReference type="SUPFAM" id="SSF55048">
    <property type="entry name" value="Probable ACP-binding domain of malonyl-CoA ACP transacylase"/>
    <property type="match status" value="1"/>
</dbReference>
<feature type="domain" description="Malonyl-CoA:ACP transacylase (MAT)" evidence="1">
    <location>
        <begin position="5"/>
        <end position="269"/>
    </location>
</feature>
<dbReference type="STRING" id="573570.F7310_08015"/>
<evidence type="ECO:0000259" key="1">
    <source>
        <dbReference type="Pfam" id="PF00698"/>
    </source>
</evidence>
<keyword evidence="3" id="KW-1185">Reference proteome</keyword>
<dbReference type="InterPro" id="IPR016036">
    <property type="entry name" value="Malonyl_transacylase_ACP-bd"/>
</dbReference>
<dbReference type="EMBL" id="CP016796">
    <property type="protein sequence ID" value="API87312.1"/>
    <property type="molecule type" value="Genomic_DNA"/>
</dbReference>
<dbReference type="OrthoDB" id="9808564at2"/>
<protein>
    <recommendedName>
        <fullName evidence="1">Malonyl-CoA:ACP transacylase (MAT) domain-containing protein</fullName>
    </recommendedName>
</protein>
<name>A0A1L4BTY6_9GAMM</name>
<reference evidence="2 3" key="1">
    <citation type="journal article" date="2016" name="Appl. Environ. Microbiol.">
        <title>Whole genome relationships among Francisella bacteria of diverse origin define new species and provide specific regions for detection.</title>
        <authorList>
            <person name="Challacombe J.F."/>
            <person name="Petersen J.M."/>
            <person name="Gallegos-Graves V."/>
            <person name="Hodge D."/>
            <person name="Pillai S."/>
            <person name="Kuske C.R."/>
        </authorList>
    </citation>
    <scope>NUCLEOTIDE SEQUENCE [LARGE SCALE GENOMIC DNA]</scope>
    <source>
        <strain evidence="3">TX07-7310</strain>
    </source>
</reference>
<gene>
    <name evidence="2" type="ORF">F7310_08015</name>
</gene>
<accession>A0A1L4BTY6</accession>
<dbReference type="PANTHER" id="PTHR42681">
    <property type="entry name" value="MALONYL-COA-ACYL CARRIER PROTEIN TRANSACYLASE, MITOCHONDRIAL"/>
    <property type="match status" value="1"/>
</dbReference>
<dbReference type="Gene3D" id="3.40.366.10">
    <property type="entry name" value="Malonyl-Coenzyme A Acyl Carrier Protein, domain 2"/>
    <property type="match status" value="1"/>
</dbReference>
<dbReference type="GO" id="GO:0005829">
    <property type="term" value="C:cytosol"/>
    <property type="evidence" value="ECO:0007669"/>
    <property type="project" value="TreeGrafter"/>
</dbReference>
<dbReference type="Proteomes" id="UP000184222">
    <property type="component" value="Chromosome"/>
</dbReference>
<dbReference type="InterPro" id="IPR050858">
    <property type="entry name" value="Mal-CoA-ACP_Trans/PKS_FabD"/>
</dbReference>
<dbReference type="Pfam" id="PF00698">
    <property type="entry name" value="Acyl_transf_1"/>
    <property type="match status" value="1"/>
</dbReference>
<dbReference type="SUPFAM" id="SSF52151">
    <property type="entry name" value="FabD/lysophospholipase-like"/>
    <property type="match status" value="1"/>
</dbReference>
<dbReference type="GO" id="GO:0006633">
    <property type="term" value="P:fatty acid biosynthetic process"/>
    <property type="evidence" value="ECO:0007669"/>
    <property type="project" value="TreeGrafter"/>
</dbReference>
<dbReference type="RefSeq" id="WP_072713093.1">
    <property type="nucleotide sequence ID" value="NZ_CP016796.1"/>
</dbReference>
<dbReference type="PANTHER" id="PTHR42681:SF6">
    <property type="entry name" value="BLL0263 PROTEIN"/>
    <property type="match status" value="1"/>
</dbReference>
<organism evidence="2 3">
    <name type="scientific">Francisella uliginis</name>
    <dbReference type="NCBI Taxonomy" id="573570"/>
    <lineage>
        <taxon>Bacteria</taxon>
        <taxon>Pseudomonadati</taxon>
        <taxon>Pseudomonadota</taxon>
        <taxon>Gammaproteobacteria</taxon>
        <taxon>Thiotrichales</taxon>
        <taxon>Francisellaceae</taxon>
        <taxon>Francisella</taxon>
    </lineage>
</organism>
<evidence type="ECO:0000313" key="3">
    <source>
        <dbReference type="Proteomes" id="UP000184222"/>
    </source>
</evidence>